<protein>
    <submittedName>
        <fullName evidence="1">Uncharacterized protein</fullName>
    </submittedName>
</protein>
<accession>A0A1R3KYS9</accession>
<name>A0A1R3KYS9_COCAP</name>
<organism evidence="1 2">
    <name type="scientific">Corchorus capsularis</name>
    <name type="common">Jute</name>
    <dbReference type="NCBI Taxonomy" id="210143"/>
    <lineage>
        <taxon>Eukaryota</taxon>
        <taxon>Viridiplantae</taxon>
        <taxon>Streptophyta</taxon>
        <taxon>Embryophyta</taxon>
        <taxon>Tracheophyta</taxon>
        <taxon>Spermatophyta</taxon>
        <taxon>Magnoliopsida</taxon>
        <taxon>eudicotyledons</taxon>
        <taxon>Gunneridae</taxon>
        <taxon>Pentapetalae</taxon>
        <taxon>rosids</taxon>
        <taxon>malvids</taxon>
        <taxon>Malvales</taxon>
        <taxon>Malvaceae</taxon>
        <taxon>Grewioideae</taxon>
        <taxon>Apeibeae</taxon>
        <taxon>Corchorus</taxon>
    </lineage>
</organism>
<keyword evidence="2" id="KW-1185">Reference proteome</keyword>
<gene>
    <name evidence="1" type="ORF">CCACVL1_00072</name>
</gene>
<evidence type="ECO:0000313" key="1">
    <source>
        <dbReference type="EMBL" id="OMP12220.1"/>
    </source>
</evidence>
<sequence length="20" mass="2120">MALIQISERSAKLTGISFGP</sequence>
<comment type="caution">
    <text evidence="1">The sequence shown here is derived from an EMBL/GenBank/DDBJ whole genome shotgun (WGS) entry which is preliminary data.</text>
</comment>
<dbReference type="AlphaFoldDB" id="A0A1R3KYS9"/>
<reference evidence="1 2" key="1">
    <citation type="submission" date="2013-09" db="EMBL/GenBank/DDBJ databases">
        <title>Corchorus capsularis genome sequencing.</title>
        <authorList>
            <person name="Alam M."/>
            <person name="Haque M.S."/>
            <person name="Islam M.S."/>
            <person name="Emdad E.M."/>
            <person name="Islam M.M."/>
            <person name="Ahmed B."/>
            <person name="Halim A."/>
            <person name="Hossen Q.M.M."/>
            <person name="Hossain M.Z."/>
            <person name="Ahmed R."/>
            <person name="Khan M.M."/>
            <person name="Islam R."/>
            <person name="Rashid M.M."/>
            <person name="Khan S.A."/>
            <person name="Rahman M.S."/>
            <person name="Alam M."/>
        </authorList>
    </citation>
    <scope>NUCLEOTIDE SEQUENCE [LARGE SCALE GENOMIC DNA]</scope>
    <source>
        <strain evidence="2">cv. CVL-1</strain>
        <tissue evidence="1">Whole seedling</tissue>
    </source>
</reference>
<proteinExistence type="predicted"/>
<dbReference type="EMBL" id="AWWV01000272">
    <property type="protein sequence ID" value="OMP12220.1"/>
    <property type="molecule type" value="Genomic_DNA"/>
</dbReference>
<evidence type="ECO:0000313" key="2">
    <source>
        <dbReference type="Proteomes" id="UP000188268"/>
    </source>
</evidence>
<dbReference type="Proteomes" id="UP000188268">
    <property type="component" value="Unassembled WGS sequence"/>
</dbReference>